<proteinExistence type="inferred from homology"/>
<dbReference type="RefSeq" id="WP_338667727.1">
    <property type="nucleotide sequence ID" value="NZ_CP146609.1"/>
</dbReference>
<dbReference type="InterPro" id="IPR001451">
    <property type="entry name" value="Hexapep"/>
</dbReference>
<dbReference type="InterPro" id="IPR051159">
    <property type="entry name" value="Hexapeptide_acetyltransf"/>
</dbReference>
<accession>A0ABZ2ITL5</accession>
<protein>
    <submittedName>
        <fullName evidence="5">Acyltransferase</fullName>
        <ecNumber evidence="5">2.3.1.-</ecNumber>
    </submittedName>
</protein>
<dbReference type="InterPro" id="IPR018357">
    <property type="entry name" value="Hexapep_transf_CS"/>
</dbReference>
<dbReference type="SUPFAM" id="SSF51161">
    <property type="entry name" value="Trimeric LpxA-like enzymes"/>
    <property type="match status" value="1"/>
</dbReference>
<keyword evidence="3" id="KW-0677">Repeat</keyword>
<reference evidence="5 6" key="1">
    <citation type="submission" date="2024-03" db="EMBL/GenBank/DDBJ databases">
        <title>Phenotype and Genome Characterization of a Sulfate-Reducing Bacterium Pseudodesulfovibrio sp. strain 5S69, isolated from Petroleum Reservoir in Tatarstan (Russia).</title>
        <authorList>
            <person name="Bidzhieva S.K."/>
            <person name="Kadnikov V."/>
            <person name="Tourova T.P."/>
            <person name="Samigullina S.R."/>
            <person name="Sokolova D.S."/>
            <person name="Poltaraus A.B."/>
            <person name="Avtukh A.N."/>
            <person name="Tereshina V.M."/>
            <person name="Mardanov A.V."/>
            <person name="Nazina T.N."/>
        </authorList>
    </citation>
    <scope>NUCLEOTIDE SEQUENCE [LARGE SCALE GENOMIC DNA]</scope>
    <source>
        <strain evidence="5 6">5S69</strain>
    </source>
</reference>
<evidence type="ECO:0000256" key="4">
    <source>
        <dbReference type="ARBA" id="ARBA00023315"/>
    </source>
</evidence>
<dbReference type="Proteomes" id="UP001385389">
    <property type="component" value="Chromosome"/>
</dbReference>
<dbReference type="Gene3D" id="2.160.10.10">
    <property type="entry name" value="Hexapeptide repeat proteins"/>
    <property type="match status" value="1"/>
</dbReference>
<dbReference type="Pfam" id="PF00132">
    <property type="entry name" value="Hexapep"/>
    <property type="match status" value="1"/>
</dbReference>
<evidence type="ECO:0000313" key="5">
    <source>
        <dbReference type="EMBL" id="WWX22046.1"/>
    </source>
</evidence>
<name>A0ABZ2ITL5_9BACT</name>
<comment type="similarity">
    <text evidence="1">Belongs to the transferase hexapeptide repeat family.</text>
</comment>
<keyword evidence="6" id="KW-1185">Reference proteome</keyword>
<evidence type="ECO:0000256" key="1">
    <source>
        <dbReference type="ARBA" id="ARBA00007274"/>
    </source>
</evidence>
<dbReference type="EMBL" id="CP146609">
    <property type="protein sequence ID" value="WWX22046.1"/>
    <property type="molecule type" value="Genomic_DNA"/>
</dbReference>
<gene>
    <name evidence="5" type="ORF">V8V93_16575</name>
</gene>
<dbReference type="EC" id="2.3.1.-" evidence="5"/>
<dbReference type="GO" id="GO:0016746">
    <property type="term" value="F:acyltransferase activity"/>
    <property type="evidence" value="ECO:0007669"/>
    <property type="project" value="UniProtKB-KW"/>
</dbReference>
<evidence type="ECO:0000313" key="6">
    <source>
        <dbReference type="Proteomes" id="UP001385389"/>
    </source>
</evidence>
<evidence type="ECO:0000256" key="2">
    <source>
        <dbReference type="ARBA" id="ARBA00022679"/>
    </source>
</evidence>
<dbReference type="PANTHER" id="PTHR23416">
    <property type="entry name" value="SIALIC ACID SYNTHASE-RELATED"/>
    <property type="match status" value="1"/>
</dbReference>
<sequence>MPNQLRTLLFYLLYPLISWLPAHGPINRVRGKLVAPFLGACGKRFVLGQSVRIYKPQRIVIGDDVTINSGTYLIGSTATIFIGDGTHIAPRCFLETMNHVFDNPDMPIRMQGSESADITIGKECWLAYGVVVLPGATIGDGAVVGARAVVTKDLAPLSVNVGTPAKKLRMRGTGA</sequence>
<dbReference type="InterPro" id="IPR011004">
    <property type="entry name" value="Trimer_LpxA-like_sf"/>
</dbReference>
<dbReference type="PANTHER" id="PTHR23416:SF23">
    <property type="entry name" value="ACETYLTRANSFERASE C18B11.09C-RELATED"/>
    <property type="match status" value="1"/>
</dbReference>
<organism evidence="5 6">
    <name type="scientific">Pseudodesulfovibrio methanolicus</name>
    <dbReference type="NCBI Taxonomy" id="3126690"/>
    <lineage>
        <taxon>Bacteria</taxon>
        <taxon>Pseudomonadati</taxon>
        <taxon>Thermodesulfobacteriota</taxon>
        <taxon>Desulfovibrionia</taxon>
        <taxon>Desulfovibrionales</taxon>
        <taxon>Desulfovibrionaceae</taxon>
    </lineage>
</organism>
<evidence type="ECO:0000256" key="3">
    <source>
        <dbReference type="ARBA" id="ARBA00022737"/>
    </source>
</evidence>
<dbReference type="PROSITE" id="PS00101">
    <property type="entry name" value="HEXAPEP_TRANSFERASES"/>
    <property type="match status" value="1"/>
</dbReference>
<keyword evidence="2 5" id="KW-0808">Transferase</keyword>
<keyword evidence="4 5" id="KW-0012">Acyltransferase</keyword>
<dbReference type="CDD" id="cd04647">
    <property type="entry name" value="LbH_MAT_like"/>
    <property type="match status" value="1"/>
</dbReference>